<evidence type="ECO:0000256" key="4">
    <source>
        <dbReference type="HAMAP-Rule" id="MF_00374"/>
    </source>
</evidence>
<name>A0A6H1U882_9FLOR</name>
<geneLocation type="chloroplast" evidence="5"/>
<evidence type="ECO:0000256" key="1">
    <source>
        <dbReference type="ARBA" id="ARBA00009254"/>
    </source>
</evidence>
<gene>
    <name evidence="4 5" type="primary">rpl29</name>
</gene>
<evidence type="ECO:0000256" key="3">
    <source>
        <dbReference type="ARBA" id="ARBA00023274"/>
    </source>
</evidence>
<dbReference type="Pfam" id="PF00831">
    <property type="entry name" value="Ribosomal_L29"/>
    <property type="match status" value="1"/>
</dbReference>
<comment type="subcellular location">
    <subcellularLocation>
        <location evidence="4">Plastid</location>
        <location evidence="4">Chloroplast</location>
    </subcellularLocation>
</comment>
<dbReference type="GO" id="GO:0009507">
    <property type="term" value="C:chloroplast"/>
    <property type="evidence" value="ECO:0007669"/>
    <property type="project" value="UniProtKB-SubCell"/>
</dbReference>
<dbReference type="HAMAP" id="MF_00374">
    <property type="entry name" value="Ribosomal_uL29"/>
    <property type="match status" value="1"/>
</dbReference>
<dbReference type="SUPFAM" id="SSF46561">
    <property type="entry name" value="Ribosomal protein L29 (L29p)"/>
    <property type="match status" value="1"/>
</dbReference>
<keyword evidence="2 4" id="KW-0689">Ribosomal protein</keyword>
<dbReference type="AlphaFoldDB" id="A0A6H1U882"/>
<dbReference type="RefSeq" id="YP_009774039.1">
    <property type="nucleotide sequence ID" value="NC_047434.1"/>
</dbReference>
<dbReference type="GO" id="GO:0006412">
    <property type="term" value="P:translation"/>
    <property type="evidence" value="ECO:0007669"/>
    <property type="project" value="UniProtKB-UniRule"/>
</dbReference>
<dbReference type="InterPro" id="IPR001854">
    <property type="entry name" value="Ribosomal_uL29"/>
</dbReference>
<dbReference type="Gene3D" id="1.10.287.310">
    <property type="match status" value="1"/>
</dbReference>
<dbReference type="GO" id="GO:1990904">
    <property type="term" value="C:ribonucleoprotein complex"/>
    <property type="evidence" value="ECO:0007669"/>
    <property type="project" value="UniProtKB-KW"/>
</dbReference>
<dbReference type="NCBIfam" id="TIGR00012">
    <property type="entry name" value="L29"/>
    <property type="match status" value="1"/>
</dbReference>
<organism evidence="5">
    <name type="scientific">Caulacanthus okamurae</name>
    <dbReference type="NCBI Taxonomy" id="152008"/>
    <lineage>
        <taxon>Eukaryota</taxon>
        <taxon>Rhodophyta</taxon>
        <taxon>Florideophyceae</taxon>
        <taxon>Rhodymeniophycidae</taxon>
        <taxon>Gigartinales</taxon>
        <taxon>Caulacanthaceae</taxon>
        <taxon>Caulacanthus</taxon>
    </lineage>
</organism>
<reference evidence="5" key="1">
    <citation type="submission" date="2020-03" db="EMBL/GenBank/DDBJ databases">
        <title>Complete organellar genome analysis of the invasive marine red alga Caulacanthus okamurae (Caulacanthaceae, Rhodophyta) from Moss Landing, California, USA.</title>
        <authorList>
            <person name="Hughey J.R."/>
        </authorList>
    </citation>
    <scope>NUCLEOTIDE SEQUENCE</scope>
</reference>
<dbReference type="GO" id="GO:0003735">
    <property type="term" value="F:structural constituent of ribosome"/>
    <property type="evidence" value="ECO:0007669"/>
    <property type="project" value="InterPro"/>
</dbReference>
<comment type="similarity">
    <text evidence="1 4">Belongs to the universal ribosomal protein uL29 family.</text>
</comment>
<proteinExistence type="inferred from homology"/>
<keyword evidence="5" id="KW-0934">Plastid</keyword>
<keyword evidence="3 4" id="KW-0687">Ribonucleoprotein</keyword>
<evidence type="ECO:0000313" key="5">
    <source>
        <dbReference type="EMBL" id="QIZ74656.1"/>
    </source>
</evidence>
<dbReference type="EMBL" id="MT193838">
    <property type="protein sequence ID" value="QIZ74656.1"/>
    <property type="molecule type" value="Genomic_DNA"/>
</dbReference>
<dbReference type="InterPro" id="IPR036049">
    <property type="entry name" value="Ribosomal_uL29_sf"/>
</dbReference>
<protein>
    <recommendedName>
        <fullName evidence="4">Large ribosomal subunit protein uL29c</fullName>
    </recommendedName>
</protein>
<dbReference type="GeneID" id="54615649"/>
<keyword evidence="5" id="KW-0150">Chloroplast</keyword>
<sequence length="66" mass="8029">MTLRKIKSIQELNIQEIDKNIIQTQREILELKIKKSTRQSIKNHTFKHKRRELAQLLTLKTQKYKL</sequence>
<dbReference type="GO" id="GO:0005840">
    <property type="term" value="C:ribosome"/>
    <property type="evidence" value="ECO:0007669"/>
    <property type="project" value="UniProtKB-KW"/>
</dbReference>
<evidence type="ECO:0000256" key="2">
    <source>
        <dbReference type="ARBA" id="ARBA00022980"/>
    </source>
</evidence>
<accession>A0A6H1U882</accession>